<dbReference type="SUPFAM" id="SSF101898">
    <property type="entry name" value="NHL repeat"/>
    <property type="match status" value="1"/>
</dbReference>
<dbReference type="AlphaFoldDB" id="A0A8S3SED6"/>
<dbReference type="Gene3D" id="3.30.160.60">
    <property type="entry name" value="Classic Zinc Finger"/>
    <property type="match status" value="1"/>
</dbReference>
<dbReference type="Gene3D" id="2.120.10.30">
    <property type="entry name" value="TolB, C-terminal domain"/>
    <property type="match status" value="1"/>
</dbReference>
<proteinExistence type="predicted"/>
<dbReference type="InterPro" id="IPR011042">
    <property type="entry name" value="6-blade_b-propeller_TolB-like"/>
</dbReference>
<dbReference type="InterPro" id="IPR000033">
    <property type="entry name" value="LDLR_classB_rpt"/>
</dbReference>
<dbReference type="PROSITE" id="PS51120">
    <property type="entry name" value="LDLRB"/>
    <property type="match status" value="1"/>
</dbReference>
<dbReference type="OrthoDB" id="6091650at2759"/>
<dbReference type="EMBL" id="CAJPWZ010001648">
    <property type="protein sequence ID" value="CAG2219981.1"/>
    <property type="molecule type" value="Genomic_DNA"/>
</dbReference>
<gene>
    <name evidence="2" type="ORF">MEDL_33472</name>
</gene>
<reference evidence="2" key="1">
    <citation type="submission" date="2021-03" db="EMBL/GenBank/DDBJ databases">
        <authorList>
            <person name="Bekaert M."/>
        </authorList>
    </citation>
    <scope>NUCLEOTIDE SEQUENCE</scope>
</reference>
<organism evidence="2 3">
    <name type="scientific">Mytilus edulis</name>
    <name type="common">Blue mussel</name>
    <dbReference type="NCBI Taxonomy" id="6550"/>
    <lineage>
        <taxon>Eukaryota</taxon>
        <taxon>Metazoa</taxon>
        <taxon>Spiralia</taxon>
        <taxon>Lophotrochozoa</taxon>
        <taxon>Mollusca</taxon>
        <taxon>Bivalvia</taxon>
        <taxon>Autobranchia</taxon>
        <taxon>Pteriomorphia</taxon>
        <taxon>Mytilida</taxon>
        <taxon>Mytiloidea</taxon>
        <taxon>Mytilidae</taxon>
        <taxon>Mytilinae</taxon>
        <taxon>Mytilus</taxon>
    </lineage>
</organism>
<dbReference type="SUPFAM" id="SSF57845">
    <property type="entry name" value="B-box zinc-binding domain"/>
    <property type="match status" value="1"/>
</dbReference>
<accession>A0A8S3SED6</accession>
<comment type="caution">
    <text evidence="2">The sequence shown here is derived from an EMBL/GenBank/DDBJ whole genome shotgun (WGS) entry which is preliminary data.</text>
</comment>
<evidence type="ECO:0008006" key="4">
    <source>
        <dbReference type="Google" id="ProtNLM"/>
    </source>
</evidence>
<protein>
    <recommendedName>
        <fullName evidence="4">B box-type domain-containing protein</fullName>
    </recommendedName>
</protein>
<sequence length="237" mass="27335">MSDRTRQDPNAGDILDKVSDYCDYHADEKVIQFCIQHDVLICKKCVRNHHSECESIISINSAIKDAKYGSAFTDIETRIEQLNRKIRNVSTRQTHDYNYLSTKKDKIKNKISTVRKTINDYLDKIERYTKLFMVNIGGEILSETVTTFKIKTICLSNSGTIYWTNLDNNEIHTVQPDGKQELFFSSHELEDPRGLAVDGKCNVYVAGYMSNNIFMISKDKMKVKVILNYKDQIKSPI</sequence>
<feature type="repeat" description="LDL-receptor class B" evidence="1">
    <location>
        <begin position="159"/>
        <end position="201"/>
    </location>
</feature>
<dbReference type="Proteomes" id="UP000683360">
    <property type="component" value="Unassembled WGS sequence"/>
</dbReference>
<name>A0A8S3SED6_MYTED</name>
<evidence type="ECO:0000313" key="2">
    <source>
        <dbReference type="EMBL" id="CAG2219981.1"/>
    </source>
</evidence>
<evidence type="ECO:0000256" key="1">
    <source>
        <dbReference type="PROSITE-ProRule" id="PRU00461"/>
    </source>
</evidence>
<keyword evidence="3" id="KW-1185">Reference proteome</keyword>
<evidence type="ECO:0000313" key="3">
    <source>
        <dbReference type="Proteomes" id="UP000683360"/>
    </source>
</evidence>